<sequence length="665" mass="75566">MSESGSPGTVTRNPEVVVPPPETTTTSTIQSDVVSTGSFGRTDNTVASRTGIRQTEDNHRLMTDDQASKFYVDPRLQKSDRCAAVFSGQYLQTGKYGSNFPLAVYNPEGEQINEEAPTSPRELPTITTQAGTIIFREPIADLQTAVSPYIDLTPFITPERYRFIDCSRLVNENVLQIWETLELPRGQYAAISHVWKSLSPRELDKKLTTRGDILVDCEERNDGGPISVDVLRHTCMASLEANISLLWLDRLCIAQMPTTEGKRDKRWQIMHMYDVYKDCAICFVLPAGLRRYPAKFEETEWVERAWTFQEVMVAPAVKVLYTELVGSPPEIVVHSMHIEEYFKAQLGLYDDDRDGSQERRRQFAQALDKRQQYREPTAIHLARFRDVWESVQWRISARPVDVVFSVMGLLDVTIYPAHFTKNDRLKATVALAQALLLKDDSPNTCIEVPLWRCFSRSGLDSAREMGMTTQRYIANTPARVRLDDLDRELDTQSISRFKSVSRRDLTPGFQAEGDEVEDGEMEDLDRADAVVMGGGQKDVAIRRFMARKLDLSVKARRKADHALKLIPHDYLRKVLDSLNGDDQRVVFETPDHLSMELCRRLFASSNLDEDIRSTGTIKEVIFGWCVQSVLWVRLGKFSGSDNVVNKARSVPVPIITFWKFCVTSE</sequence>
<dbReference type="PANTHER" id="PTHR24148">
    <property type="entry name" value="ANKYRIN REPEAT DOMAIN-CONTAINING PROTEIN 39 HOMOLOG-RELATED"/>
    <property type="match status" value="1"/>
</dbReference>
<feature type="domain" description="Heterokaryon incompatibility" evidence="2">
    <location>
        <begin position="188"/>
        <end position="284"/>
    </location>
</feature>
<protein>
    <recommendedName>
        <fullName evidence="2">Heterokaryon incompatibility domain-containing protein</fullName>
    </recommendedName>
</protein>
<dbReference type="Pfam" id="PF06985">
    <property type="entry name" value="HET"/>
    <property type="match status" value="1"/>
</dbReference>
<reference evidence="3 4" key="1">
    <citation type="submission" date="2024-05" db="EMBL/GenBank/DDBJ databases">
        <title>A draft genome resource for the thread blight pathogen Marasmius tenuissimus strain MS-2.</title>
        <authorList>
            <person name="Yulfo-Soto G.E."/>
            <person name="Baruah I.K."/>
            <person name="Amoako-Attah I."/>
            <person name="Bukari Y."/>
            <person name="Meinhardt L.W."/>
            <person name="Bailey B.A."/>
            <person name="Cohen S.P."/>
        </authorList>
    </citation>
    <scope>NUCLEOTIDE SEQUENCE [LARGE SCALE GENOMIC DNA]</scope>
    <source>
        <strain evidence="3 4">MS-2</strain>
    </source>
</reference>
<feature type="compositionally biased region" description="Low complexity" evidence="1">
    <location>
        <begin position="23"/>
        <end position="36"/>
    </location>
</feature>
<dbReference type="EMBL" id="JBBXMP010000090">
    <property type="protein sequence ID" value="KAL0062965.1"/>
    <property type="molecule type" value="Genomic_DNA"/>
</dbReference>
<name>A0ABR2ZNT0_9AGAR</name>
<evidence type="ECO:0000313" key="4">
    <source>
        <dbReference type="Proteomes" id="UP001437256"/>
    </source>
</evidence>
<dbReference type="PANTHER" id="PTHR24148:SF64">
    <property type="entry name" value="HETEROKARYON INCOMPATIBILITY DOMAIN-CONTAINING PROTEIN"/>
    <property type="match status" value="1"/>
</dbReference>
<organism evidence="3 4">
    <name type="scientific">Marasmius tenuissimus</name>
    <dbReference type="NCBI Taxonomy" id="585030"/>
    <lineage>
        <taxon>Eukaryota</taxon>
        <taxon>Fungi</taxon>
        <taxon>Dikarya</taxon>
        <taxon>Basidiomycota</taxon>
        <taxon>Agaricomycotina</taxon>
        <taxon>Agaricomycetes</taxon>
        <taxon>Agaricomycetidae</taxon>
        <taxon>Agaricales</taxon>
        <taxon>Marasmiineae</taxon>
        <taxon>Marasmiaceae</taxon>
        <taxon>Marasmius</taxon>
    </lineage>
</organism>
<feature type="region of interest" description="Disordered" evidence="1">
    <location>
        <begin position="1"/>
        <end position="53"/>
    </location>
</feature>
<accession>A0ABR2ZNT0</accession>
<comment type="caution">
    <text evidence="3">The sequence shown here is derived from an EMBL/GenBank/DDBJ whole genome shotgun (WGS) entry which is preliminary data.</text>
</comment>
<dbReference type="InterPro" id="IPR010730">
    <property type="entry name" value="HET"/>
</dbReference>
<feature type="compositionally biased region" description="Polar residues" evidence="1">
    <location>
        <begin position="37"/>
        <end position="53"/>
    </location>
</feature>
<evidence type="ECO:0000259" key="2">
    <source>
        <dbReference type="Pfam" id="PF06985"/>
    </source>
</evidence>
<dbReference type="InterPro" id="IPR052895">
    <property type="entry name" value="HetReg/Transcr_Mod"/>
</dbReference>
<gene>
    <name evidence="3" type="ORF">AAF712_010096</name>
</gene>
<proteinExistence type="predicted"/>
<evidence type="ECO:0000256" key="1">
    <source>
        <dbReference type="SAM" id="MobiDB-lite"/>
    </source>
</evidence>
<dbReference type="Proteomes" id="UP001437256">
    <property type="component" value="Unassembled WGS sequence"/>
</dbReference>
<evidence type="ECO:0000313" key="3">
    <source>
        <dbReference type="EMBL" id="KAL0062965.1"/>
    </source>
</evidence>
<keyword evidence="4" id="KW-1185">Reference proteome</keyword>